<dbReference type="KEGG" id="barh:WN72_34120"/>
<gene>
    <name evidence="1" type="ORF">WN72_34120</name>
</gene>
<proteinExistence type="predicted"/>
<name>A0AAE7NV10_9BRAD</name>
<sequence>MGAEQGQQKRDFFLRTDLDHDCLLFAPLVGAGREGVQDDLVSGLFQACFVRILRLPGWPQPLLSRRALLSARDIALSRIAKRSASIRSAYSRSRRILSSRSLRFSSMTRSARECSESDIGEICQTMETSAFTCVK</sequence>
<dbReference type="EMBL" id="CP030050">
    <property type="protein sequence ID" value="QOZ70775.1"/>
    <property type="molecule type" value="Genomic_DNA"/>
</dbReference>
<accession>A0AAE7NV10</accession>
<evidence type="ECO:0000313" key="1">
    <source>
        <dbReference type="EMBL" id="QOZ70775.1"/>
    </source>
</evidence>
<protein>
    <submittedName>
        <fullName evidence="1">Uncharacterized protein</fullName>
    </submittedName>
</protein>
<reference evidence="1 2" key="1">
    <citation type="submission" date="2018-06" db="EMBL/GenBank/DDBJ databases">
        <title>Comparative genomics of Bradyrhizobium nodulating Arachidis hypogaea.</title>
        <authorList>
            <person name="Li Y."/>
        </authorList>
    </citation>
    <scope>NUCLEOTIDE SEQUENCE [LARGE SCALE GENOMIC DNA]</scope>
    <source>
        <strain evidence="1 2">CCBAU 051107</strain>
    </source>
</reference>
<evidence type="ECO:0000313" key="2">
    <source>
        <dbReference type="Proteomes" id="UP000594015"/>
    </source>
</evidence>
<dbReference type="AlphaFoldDB" id="A0AAE7NV10"/>
<dbReference type="Proteomes" id="UP000594015">
    <property type="component" value="Chromosome"/>
</dbReference>
<organism evidence="1 2">
    <name type="scientific">Bradyrhizobium arachidis</name>
    <dbReference type="NCBI Taxonomy" id="858423"/>
    <lineage>
        <taxon>Bacteria</taxon>
        <taxon>Pseudomonadati</taxon>
        <taxon>Pseudomonadota</taxon>
        <taxon>Alphaproteobacteria</taxon>
        <taxon>Hyphomicrobiales</taxon>
        <taxon>Nitrobacteraceae</taxon>
        <taxon>Bradyrhizobium</taxon>
    </lineage>
</organism>